<dbReference type="InterPro" id="IPR036661">
    <property type="entry name" value="Luciferase-like_sf"/>
</dbReference>
<dbReference type="NCBIfam" id="NF001939">
    <property type="entry name" value="PRK00719.1"/>
    <property type="match status" value="1"/>
</dbReference>
<keyword evidence="5" id="KW-0560">Oxidoreductase</keyword>
<reference evidence="8 9" key="1">
    <citation type="submission" date="2020-09" db="EMBL/GenBank/DDBJ databases">
        <title>Sphingomonas sp., a new species isolated from pork steak.</title>
        <authorList>
            <person name="Heidler von Heilborn D."/>
        </authorList>
    </citation>
    <scope>NUCLEOTIDE SEQUENCE [LARGE SCALE GENOMIC DNA]</scope>
    <source>
        <strain evidence="9">S8-3T</strain>
    </source>
</reference>
<dbReference type="Pfam" id="PF00296">
    <property type="entry name" value="Bac_luciferase"/>
    <property type="match status" value="1"/>
</dbReference>
<evidence type="ECO:0000256" key="1">
    <source>
        <dbReference type="ARBA" id="ARBA00007044"/>
    </source>
</evidence>
<name>A0A7H0LNA1_9SPHN</name>
<dbReference type="CDD" id="cd01094">
    <property type="entry name" value="Alkanesulfonate_monoxygenase"/>
    <property type="match status" value="1"/>
</dbReference>
<keyword evidence="9" id="KW-1185">Reference proteome</keyword>
<evidence type="ECO:0000313" key="9">
    <source>
        <dbReference type="Proteomes" id="UP000516148"/>
    </source>
</evidence>
<keyword evidence="3" id="KW-0285">Flavoprotein</keyword>
<dbReference type="InterPro" id="IPR050172">
    <property type="entry name" value="SsuD_RutA_monooxygenase"/>
</dbReference>
<dbReference type="EMBL" id="CP061038">
    <property type="protein sequence ID" value="QNQ11154.1"/>
    <property type="molecule type" value="Genomic_DNA"/>
</dbReference>
<evidence type="ECO:0000256" key="3">
    <source>
        <dbReference type="ARBA" id="ARBA00022630"/>
    </source>
</evidence>
<gene>
    <name evidence="8" type="primary">ssuD</name>
    <name evidence="8" type="ORF">H3Z74_08380</name>
</gene>
<evidence type="ECO:0000256" key="4">
    <source>
        <dbReference type="ARBA" id="ARBA00022643"/>
    </source>
</evidence>
<dbReference type="KEGG" id="spap:H3Z74_08380"/>
<proteinExistence type="inferred from homology"/>
<comment type="similarity">
    <text evidence="1">Belongs to the SsuD family.</text>
</comment>
<dbReference type="PANTHER" id="PTHR42847">
    <property type="entry name" value="ALKANESULFONATE MONOOXYGENASE"/>
    <property type="match status" value="1"/>
</dbReference>
<dbReference type="GO" id="GO:0046306">
    <property type="term" value="P:alkanesulfonate catabolic process"/>
    <property type="evidence" value="ECO:0007669"/>
    <property type="project" value="TreeGrafter"/>
</dbReference>
<dbReference type="Gene3D" id="3.20.20.30">
    <property type="entry name" value="Luciferase-like domain"/>
    <property type="match status" value="1"/>
</dbReference>
<protein>
    <recommendedName>
        <fullName evidence="2">alkanesulfonate monooxygenase</fullName>
        <ecNumber evidence="2">1.14.14.5</ecNumber>
    </recommendedName>
</protein>
<dbReference type="EC" id="1.14.14.5" evidence="2"/>
<evidence type="ECO:0000256" key="2">
    <source>
        <dbReference type="ARBA" id="ARBA00012113"/>
    </source>
</evidence>
<evidence type="ECO:0000256" key="5">
    <source>
        <dbReference type="ARBA" id="ARBA00023002"/>
    </source>
</evidence>
<dbReference type="GO" id="GO:0008726">
    <property type="term" value="F:alkanesulfonate monooxygenase activity"/>
    <property type="evidence" value="ECO:0007669"/>
    <property type="project" value="UniProtKB-EC"/>
</dbReference>
<dbReference type="NCBIfam" id="TIGR03565">
    <property type="entry name" value="alk_sulf_monoox"/>
    <property type="match status" value="1"/>
</dbReference>
<dbReference type="InterPro" id="IPR019911">
    <property type="entry name" value="Alkanesulphonate_mOase_FMN-dep"/>
</dbReference>
<dbReference type="AlphaFoldDB" id="A0A7H0LNA1"/>
<feature type="domain" description="Luciferase-like" evidence="7">
    <location>
        <begin position="19"/>
        <end position="341"/>
    </location>
</feature>
<keyword evidence="4" id="KW-0288">FMN</keyword>
<evidence type="ECO:0000259" key="7">
    <source>
        <dbReference type="Pfam" id="PF00296"/>
    </source>
</evidence>
<accession>A0A7H0LNA1</accession>
<evidence type="ECO:0000256" key="6">
    <source>
        <dbReference type="ARBA" id="ARBA00023033"/>
    </source>
</evidence>
<sequence>MNVATQIRPVAATDRSPLDFLWFIPSGGDARYLASPTGERAPTPGYLREIAVAADRLGYYGVLMPTGAACADAWITAASVAPFTERLKLLVALRPGLTAPAEAVRQAAALDRLSDGRALLNVVTGGSPVTLAQDGIFLGHTERYEQTAEFLDIWRKLARGDTVTQEGKYLSISGGKLLFPFVQQPHAPIWFGGSSEIAREIAAEHVDVYLAWGEPPQQLKEIIDDVRERAAKRGRTIRFGLRIHFIVRDTDDQAWAAAHDLIQHVSDEQIAQFQAMLTKGTDSVGQSRMQALHKGSRDNLEIAPNLWAGIGLVRTGAGTALVGSPDSIADRLQEYADIGIDTVIGSGYPHLEEAYRVAELLFPKLNLPHHRRETLPPVLPFLPPIAGQKAAGRMT</sequence>
<dbReference type="RefSeq" id="WP_187763440.1">
    <property type="nucleotide sequence ID" value="NZ_CP061038.1"/>
</dbReference>
<dbReference type="SUPFAM" id="SSF51679">
    <property type="entry name" value="Bacterial luciferase-like"/>
    <property type="match status" value="1"/>
</dbReference>
<dbReference type="PANTHER" id="PTHR42847:SF4">
    <property type="entry name" value="ALKANESULFONATE MONOOXYGENASE-RELATED"/>
    <property type="match status" value="1"/>
</dbReference>
<keyword evidence="6 8" id="KW-0503">Monooxygenase</keyword>
<evidence type="ECO:0000313" key="8">
    <source>
        <dbReference type="EMBL" id="QNQ11154.1"/>
    </source>
</evidence>
<organism evidence="8 9">
    <name type="scientific">Sphingomonas alpina</name>
    <dbReference type="NCBI Taxonomy" id="653931"/>
    <lineage>
        <taxon>Bacteria</taxon>
        <taxon>Pseudomonadati</taxon>
        <taxon>Pseudomonadota</taxon>
        <taxon>Alphaproteobacteria</taxon>
        <taxon>Sphingomonadales</taxon>
        <taxon>Sphingomonadaceae</taxon>
        <taxon>Sphingomonas</taxon>
    </lineage>
</organism>
<dbReference type="InterPro" id="IPR011251">
    <property type="entry name" value="Luciferase-like_dom"/>
</dbReference>
<dbReference type="Proteomes" id="UP000516148">
    <property type="component" value="Chromosome"/>
</dbReference>